<dbReference type="EMBL" id="CAJNOI010000016">
    <property type="protein sequence ID" value="CAF0814144.1"/>
    <property type="molecule type" value="Genomic_DNA"/>
</dbReference>
<feature type="region of interest" description="Disordered" evidence="10">
    <location>
        <begin position="506"/>
        <end position="539"/>
    </location>
</feature>
<evidence type="ECO:0000259" key="12">
    <source>
        <dbReference type="PROSITE" id="PS50262"/>
    </source>
</evidence>
<comment type="similarity">
    <text evidence="9">Belongs to the G-protein coupled receptor 1 family.</text>
</comment>
<evidence type="ECO:0000256" key="4">
    <source>
        <dbReference type="ARBA" id="ARBA00022989"/>
    </source>
</evidence>
<evidence type="ECO:0000313" key="14">
    <source>
        <dbReference type="EMBL" id="CAF0814144.1"/>
    </source>
</evidence>
<dbReference type="GO" id="GO:0004930">
    <property type="term" value="F:G protein-coupled receptor activity"/>
    <property type="evidence" value="ECO:0007669"/>
    <property type="project" value="UniProtKB-KW"/>
</dbReference>
<evidence type="ECO:0000256" key="2">
    <source>
        <dbReference type="ARBA" id="ARBA00022475"/>
    </source>
</evidence>
<evidence type="ECO:0000256" key="1">
    <source>
        <dbReference type="ARBA" id="ARBA00004651"/>
    </source>
</evidence>
<comment type="caution">
    <text evidence="14">The sequence shown here is derived from an EMBL/GenBank/DDBJ whole genome shotgun (WGS) entry which is preliminary data.</text>
</comment>
<organism evidence="14 16">
    <name type="scientific">Adineta steineri</name>
    <dbReference type="NCBI Taxonomy" id="433720"/>
    <lineage>
        <taxon>Eukaryota</taxon>
        <taxon>Metazoa</taxon>
        <taxon>Spiralia</taxon>
        <taxon>Gnathifera</taxon>
        <taxon>Rotifera</taxon>
        <taxon>Eurotatoria</taxon>
        <taxon>Bdelloidea</taxon>
        <taxon>Adinetida</taxon>
        <taxon>Adinetidae</taxon>
        <taxon>Adineta</taxon>
    </lineage>
</organism>
<feature type="transmembrane region" description="Helical" evidence="11">
    <location>
        <begin position="44"/>
        <end position="66"/>
    </location>
</feature>
<dbReference type="OrthoDB" id="6076970at2759"/>
<dbReference type="EMBL" id="CAJNOM010000016">
    <property type="protein sequence ID" value="CAF0802729.1"/>
    <property type="molecule type" value="Genomic_DNA"/>
</dbReference>
<dbReference type="Proteomes" id="UP000663877">
    <property type="component" value="Unassembled WGS sequence"/>
</dbReference>
<sequence>MCFVLEVLNRKQGKKELSVAFYASIRCILSNNKLTMAAPINFSLMVYFIVVAIIGTLGNGVILFAYGHRWSSSKSTSVIFILILACVDLWTCLIVVPTIAIMEYRDFAVPTTICRFYSFSKNLIIISSIIMSFIALDRFLSIALPHCRLLNPRRVKSLLILIIAIGIGLGTVTALAFSTQPSANNYLTNVSVTSSNGSSIITYNQEVAFRADHNISLSNTTDLIIEQLEISDGANVTILDLEYKSTLKQCFADTSIMPEAIREILKSSSNKAFYTLVGIVTIFYTITFVLALRRQNPRIRALKKSLHVLNKFDSYPSPKSSNQRPADSVVSIRPSSCPPTVITTALPKQTITQSHINTNEQHYEMSGFSQQDDSDDQNLSSPTILRKTEQIKNNTENNISISEGTSDELQPSSEKLNSIKQVSFQIENRRNTLKKEQNQHLSVSSTLLNGELDINNDMYYKLPCPCSTTRQLLIKFHFIRPVITCSKWFCCCHRCIKNPSLTNHLTSSVGQPEDESGTTLTSNVPNSPTSTSTTNSDTLRRQLHRHRIQQLRMASTFLIITVSFVLFYLPSILNAERIIKSPIMVYYLYLCTHALNPVIYCFMNPSLRTYVLSIVRCPSRKRSGSHIGGGGHSFFER</sequence>
<feature type="region of interest" description="Disordered" evidence="10">
    <location>
        <begin position="314"/>
        <end position="334"/>
    </location>
</feature>
<dbReference type="PANTHER" id="PTHR24249">
    <property type="entry name" value="HISTAMINE RECEPTOR-RELATED G-PROTEIN COUPLED RECEPTOR"/>
    <property type="match status" value="1"/>
</dbReference>
<dbReference type="SUPFAM" id="SSF81321">
    <property type="entry name" value="Family A G protein-coupled receptor-like"/>
    <property type="match status" value="1"/>
</dbReference>
<feature type="transmembrane region" description="Helical" evidence="11">
    <location>
        <begin position="551"/>
        <end position="571"/>
    </location>
</feature>
<evidence type="ECO:0000313" key="15">
    <source>
        <dbReference type="Proteomes" id="UP000663832"/>
    </source>
</evidence>
<keyword evidence="3 9" id="KW-0812">Transmembrane</keyword>
<feature type="transmembrane region" description="Helical" evidence="11">
    <location>
        <begin position="583"/>
        <end position="603"/>
    </location>
</feature>
<accession>A0A813TGC9</accession>
<evidence type="ECO:0000313" key="16">
    <source>
        <dbReference type="Proteomes" id="UP000663877"/>
    </source>
</evidence>
<evidence type="ECO:0000256" key="7">
    <source>
        <dbReference type="ARBA" id="ARBA00023170"/>
    </source>
</evidence>
<evidence type="ECO:0000313" key="13">
    <source>
        <dbReference type="EMBL" id="CAF0802729.1"/>
    </source>
</evidence>
<proteinExistence type="inferred from homology"/>
<feature type="region of interest" description="Disordered" evidence="10">
    <location>
        <begin position="366"/>
        <end position="414"/>
    </location>
</feature>
<evidence type="ECO:0000256" key="6">
    <source>
        <dbReference type="ARBA" id="ARBA00023136"/>
    </source>
</evidence>
<comment type="subcellular location">
    <subcellularLocation>
        <location evidence="1">Cell membrane</location>
        <topology evidence="1">Multi-pass membrane protein</topology>
    </subcellularLocation>
</comment>
<keyword evidence="8 9" id="KW-0807">Transducer</keyword>
<keyword evidence="15" id="KW-1185">Reference proteome</keyword>
<feature type="transmembrane region" description="Helical" evidence="11">
    <location>
        <begin position="78"/>
        <end position="102"/>
    </location>
</feature>
<dbReference type="GO" id="GO:0005886">
    <property type="term" value="C:plasma membrane"/>
    <property type="evidence" value="ECO:0007669"/>
    <property type="project" value="UniProtKB-SubCell"/>
</dbReference>
<keyword evidence="6 11" id="KW-0472">Membrane</keyword>
<feature type="transmembrane region" description="Helical" evidence="11">
    <location>
        <begin position="122"/>
        <end position="145"/>
    </location>
</feature>
<dbReference type="PROSITE" id="PS00237">
    <property type="entry name" value="G_PROTEIN_RECEP_F1_1"/>
    <property type="match status" value="1"/>
</dbReference>
<dbReference type="PRINTS" id="PR00237">
    <property type="entry name" value="GPCRRHODOPSN"/>
</dbReference>
<evidence type="ECO:0000256" key="8">
    <source>
        <dbReference type="ARBA" id="ARBA00023224"/>
    </source>
</evidence>
<keyword evidence="2" id="KW-1003">Cell membrane</keyword>
<keyword evidence="4 11" id="KW-1133">Transmembrane helix</keyword>
<dbReference type="CDD" id="cd00637">
    <property type="entry name" value="7tm_classA_rhodopsin-like"/>
    <property type="match status" value="2"/>
</dbReference>
<evidence type="ECO:0000256" key="5">
    <source>
        <dbReference type="ARBA" id="ARBA00023040"/>
    </source>
</evidence>
<dbReference type="InterPro" id="IPR017452">
    <property type="entry name" value="GPCR_Rhodpsn_7TM"/>
</dbReference>
<feature type="compositionally biased region" description="Low complexity" evidence="10">
    <location>
        <begin position="518"/>
        <end position="537"/>
    </location>
</feature>
<evidence type="ECO:0000256" key="10">
    <source>
        <dbReference type="SAM" id="MobiDB-lite"/>
    </source>
</evidence>
<dbReference type="PANTHER" id="PTHR24249:SF372">
    <property type="entry name" value="G-PROTEIN COUPLED RECEPTORS FAMILY 1 PROFILE DOMAIN-CONTAINING PROTEIN"/>
    <property type="match status" value="1"/>
</dbReference>
<dbReference type="Gene3D" id="1.20.1070.10">
    <property type="entry name" value="Rhodopsin 7-helix transmembrane proteins"/>
    <property type="match status" value="2"/>
</dbReference>
<evidence type="ECO:0000256" key="9">
    <source>
        <dbReference type="RuleBase" id="RU000688"/>
    </source>
</evidence>
<dbReference type="InterPro" id="IPR050569">
    <property type="entry name" value="TAAR"/>
</dbReference>
<dbReference type="InterPro" id="IPR000276">
    <property type="entry name" value="GPCR_Rhodpsn"/>
</dbReference>
<feature type="transmembrane region" description="Helical" evidence="11">
    <location>
        <begin position="157"/>
        <end position="177"/>
    </location>
</feature>
<dbReference type="AlphaFoldDB" id="A0A813TGC9"/>
<dbReference type="Proteomes" id="UP000663832">
    <property type="component" value="Unassembled WGS sequence"/>
</dbReference>
<feature type="domain" description="G-protein coupled receptors family 1 profile" evidence="12">
    <location>
        <begin position="58"/>
        <end position="145"/>
    </location>
</feature>
<keyword evidence="5 9" id="KW-0297">G-protein coupled receptor</keyword>
<keyword evidence="7 9" id="KW-0675">Receptor</keyword>
<evidence type="ECO:0000256" key="11">
    <source>
        <dbReference type="SAM" id="Phobius"/>
    </source>
</evidence>
<feature type="compositionally biased region" description="Polar residues" evidence="10">
    <location>
        <begin position="391"/>
        <end position="414"/>
    </location>
</feature>
<evidence type="ECO:0000256" key="3">
    <source>
        <dbReference type="ARBA" id="ARBA00022692"/>
    </source>
</evidence>
<dbReference type="PROSITE" id="PS50262">
    <property type="entry name" value="G_PROTEIN_RECEP_F1_2"/>
    <property type="match status" value="1"/>
</dbReference>
<protein>
    <recommendedName>
        <fullName evidence="12">G-protein coupled receptors family 1 profile domain-containing protein</fullName>
    </recommendedName>
</protein>
<reference evidence="14" key="1">
    <citation type="submission" date="2021-02" db="EMBL/GenBank/DDBJ databases">
        <authorList>
            <person name="Nowell W R."/>
        </authorList>
    </citation>
    <scope>NUCLEOTIDE SEQUENCE</scope>
</reference>
<feature type="transmembrane region" description="Helical" evidence="11">
    <location>
        <begin position="272"/>
        <end position="292"/>
    </location>
</feature>
<name>A0A813TGC9_9BILA</name>
<gene>
    <name evidence="14" type="ORF">BJG266_LOCUS5897</name>
    <name evidence="13" type="ORF">QVE165_LOCUS4307</name>
</gene>